<dbReference type="Proteomes" id="UP000439522">
    <property type="component" value="Unassembled WGS sequence"/>
</dbReference>
<evidence type="ECO:0000256" key="4">
    <source>
        <dbReference type="ARBA" id="ARBA00022989"/>
    </source>
</evidence>
<dbReference type="AlphaFoldDB" id="A0A6I4TBL3"/>
<dbReference type="Pfam" id="PF09335">
    <property type="entry name" value="VTT_dom"/>
    <property type="match status" value="1"/>
</dbReference>
<comment type="subcellular location">
    <subcellularLocation>
        <location evidence="1">Cell membrane</location>
        <topology evidence="1">Multi-pass membrane protein</topology>
    </subcellularLocation>
</comment>
<keyword evidence="5 6" id="KW-0472">Membrane</keyword>
<evidence type="ECO:0000313" key="9">
    <source>
        <dbReference type="Proteomes" id="UP000439522"/>
    </source>
</evidence>
<name>A0A6I4TBL3_9SPHN</name>
<dbReference type="GO" id="GO:0005886">
    <property type="term" value="C:plasma membrane"/>
    <property type="evidence" value="ECO:0007669"/>
    <property type="project" value="UniProtKB-SubCell"/>
</dbReference>
<gene>
    <name evidence="8" type="ORF">GRI40_00935</name>
</gene>
<dbReference type="RefSeq" id="WP_160609608.1">
    <property type="nucleotide sequence ID" value="NZ_WTZA01000001.1"/>
</dbReference>
<evidence type="ECO:0000256" key="5">
    <source>
        <dbReference type="ARBA" id="ARBA00023136"/>
    </source>
</evidence>
<evidence type="ECO:0000256" key="1">
    <source>
        <dbReference type="ARBA" id="ARBA00004651"/>
    </source>
</evidence>
<evidence type="ECO:0000256" key="6">
    <source>
        <dbReference type="SAM" id="Phobius"/>
    </source>
</evidence>
<keyword evidence="4 6" id="KW-1133">Transmembrane helix</keyword>
<comment type="caution">
    <text evidence="8">The sequence shown here is derived from an EMBL/GenBank/DDBJ whole genome shotgun (WGS) entry which is preliminary data.</text>
</comment>
<reference evidence="8 9" key="1">
    <citation type="submission" date="2019-12" db="EMBL/GenBank/DDBJ databases">
        <title>Genomic-based taxomic classification of the family Erythrobacteraceae.</title>
        <authorList>
            <person name="Xu L."/>
        </authorList>
    </citation>
    <scope>NUCLEOTIDE SEQUENCE [LARGE SCALE GENOMIC DNA]</scope>
    <source>
        <strain evidence="8 9">100921-2</strain>
    </source>
</reference>
<accession>A0A6I4TBL3</accession>
<evidence type="ECO:0000256" key="3">
    <source>
        <dbReference type="ARBA" id="ARBA00022692"/>
    </source>
</evidence>
<dbReference type="PANTHER" id="PTHR42709:SF6">
    <property type="entry name" value="UNDECAPRENYL PHOSPHATE TRANSPORTER A"/>
    <property type="match status" value="1"/>
</dbReference>
<feature type="domain" description="VTT" evidence="7">
    <location>
        <begin position="30"/>
        <end position="159"/>
    </location>
</feature>
<feature type="transmembrane region" description="Helical" evidence="6">
    <location>
        <begin position="50"/>
        <end position="71"/>
    </location>
</feature>
<keyword evidence="2" id="KW-1003">Cell membrane</keyword>
<evidence type="ECO:0000313" key="8">
    <source>
        <dbReference type="EMBL" id="MXO73788.1"/>
    </source>
</evidence>
<keyword evidence="9" id="KW-1185">Reference proteome</keyword>
<sequence>MHGFIIEAIARGGYVGIFLLMVLENVFPPVPSEVIMGVGGVLVTRGDMAFWPLLTVGTLGTVAGNYAWFWIGNRWGYERTRPFIERWGRWLTIDWQHMESASRFFRRHGQWVVFFLRFSPFMRTMISLPAGLAHMPVGRFLVFTAAGSAIWNALLILGGTVLARFLGEYEAVMGWGILALIGLAIAGYIWRVVTWKPRTGD</sequence>
<dbReference type="EMBL" id="WTZA01000001">
    <property type="protein sequence ID" value="MXO73788.1"/>
    <property type="molecule type" value="Genomic_DNA"/>
</dbReference>
<feature type="transmembrane region" description="Helical" evidence="6">
    <location>
        <begin position="140"/>
        <end position="166"/>
    </location>
</feature>
<protein>
    <submittedName>
        <fullName evidence="8">DedA family protein</fullName>
    </submittedName>
</protein>
<feature type="transmembrane region" description="Helical" evidence="6">
    <location>
        <begin position="172"/>
        <end position="190"/>
    </location>
</feature>
<evidence type="ECO:0000259" key="7">
    <source>
        <dbReference type="Pfam" id="PF09335"/>
    </source>
</evidence>
<dbReference type="InterPro" id="IPR032816">
    <property type="entry name" value="VTT_dom"/>
</dbReference>
<evidence type="ECO:0000256" key="2">
    <source>
        <dbReference type="ARBA" id="ARBA00022475"/>
    </source>
</evidence>
<organism evidence="8 9">
    <name type="scientific">Tsuneonella aeria</name>
    <dbReference type="NCBI Taxonomy" id="1837929"/>
    <lineage>
        <taxon>Bacteria</taxon>
        <taxon>Pseudomonadati</taxon>
        <taxon>Pseudomonadota</taxon>
        <taxon>Alphaproteobacteria</taxon>
        <taxon>Sphingomonadales</taxon>
        <taxon>Erythrobacteraceae</taxon>
        <taxon>Tsuneonella</taxon>
    </lineage>
</organism>
<keyword evidence="3 6" id="KW-0812">Transmembrane</keyword>
<dbReference type="InterPro" id="IPR051311">
    <property type="entry name" value="DedA_domain"/>
</dbReference>
<dbReference type="PANTHER" id="PTHR42709">
    <property type="entry name" value="ALKALINE PHOSPHATASE LIKE PROTEIN"/>
    <property type="match status" value="1"/>
</dbReference>
<feature type="transmembrane region" description="Helical" evidence="6">
    <location>
        <begin position="12"/>
        <end position="30"/>
    </location>
</feature>
<dbReference type="OrthoDB" id="9813426at2"/>
<proteinExistence type="predicted"/>